<evidence type="ECO:0000313" key="3">
    <source>
        <dbReference type="Proteomes" id="UP001190926"/>
    </source>
</evidence>
<feature type="coiled-coil region" evidence="1">
    <location>
        <begin position="20"/>
        <end position="47"/>
    </location>
</feature>
<proteinExistence type="predicted"/>
<gene>
    <name evidence="2" type="ORF">C2S53_014786</name>
</gene>
<keyword evidence="1" id="KW-0175">Coiled coil</keyword>
<dbReference type="Gene3D" id="3.40.50.2000">
    <property type="entry name" value="Glycogen Phosphorylase B"/>
    <property type="match status" value="2"/>
</dbReference>
<comment type="caution">
    <text evidence="2">The sequence shown here is derived from an EMBL/GenBank/DDBJ whole genome shotgun (WGS) entry which is preliminary data.</text>
</comment>
<name>A0AAD4NYE4_PERFH</name>
<evidence type="ECO:0000313" key="2">
    <source>
        <dbReference type="EMBL" id="KAH6757146.1"/>
    </source>
</evidence>
<sequence length="67" mass="7617">MDYRKNSGDIVGVETIEKVIRQLMDSENKVRAKVKELQEKSRRALMEGGPSFNVLGHLINNIMDNIS</sequence>
<accession>A0AAD4NYE4</accession>
<organism evidence="2 3">
    <name type="scientific">Perilla frutescens var. hirtella</name>
    <name type="common">Perilla citriodora</name>
    <name type="synonym">Perilla setoyensis</name>
    <dbReference type="NCBI Taxonomy" id="608512"/>
    <lineage>
        <taxon>Eukaryota</taxon>
        <taxon>Viridiplantae</taxon>
        <taxon>Streptophyta</taxon>
        <taxon>Embryophyta</taxon>
        <taxon>Tracheophyta</taxon>
        <taxon>Spermatophyta</taxon>
        <taxon>Magnoliopsida</taxon>
        <taxon>eudicotyledons</taxon>
        <taxon>Gunneridae</taxon>
        <taxon>Pentapetalae</taxon>
        <taxon>asterids</taxon>
        <taxon>lamiids</taxon>
        <taxon>Lamiales</taxon>
        <taxon>Lamiaceae</taxon>
        <taxon>Nepetoideae</taxon>
        <taxon>Elsholtzieae</taxon>
        <taxon>Perilla</taxon>
    </lineage>
</organism>
<keyword evidence="3" id="KW-1185">Reference proteome</keyword>
<reference evidence="2 3" key="1">
    <citation type="journal article" date="2021" name="Nat. Commun.">
        <title>Incipient diploidization of the medicinal plant Perilla within 10,000 years.</title>
        <authorList>
            <person name="Zhang Y."/>
            <person name="Shen Q."/>
            <person name="Leng L."/>
            <person name="Zhang D."/>
            <person name="Chen S."/>
            <person name="Shi Y."/>
            <person name="Ning Z."/>
            <person name="Chen S."/>
        </authorList>
    </citation>
    <scope>NUCLEOTIDE SEQUENCE [LARGE SCALE GENOMIC DNA]</scope>
    <source>
        <strain evidence="3">cv. PC099</strain>
    </source>
</reference>
<dbReference type="AlphaFoldDB" id="A0AAD4NYE4"/>
<dbReference type="Proteomes" id="UP001190926">
    <property type="component" value="Unassembled WGS sequence"/>
</dbReference>
<dbReference type="EMBL" id="SDAM02029495">
    <property type="protein sequence ID" value="KAH6757146.1"/>
    <property type="molecule type" value="Genomic_DNA"/>
</dbReference>
<protein>
    <submittedName>
        <fullName evidence="2">Uncharacterized protein</fullName>
    </submittedName>
</protein>
<evidence type="ECO:0000256" key="1">
    <source>
        <dbReference type="SAM" id="Coils"/>
    </source>
</evidence>
<dbReference type="SUPFAM" id="SSF53756">
    <property type="entry name" value="UDP-Glycosyltransferase/glycogen phosphorylase"/>
    <property type="match status" value="1"/>
</dbReference>